<dbReference type="Gene3D" id="3.80.10.10">
    <property type="entry name" value="Ribonuclease Inhibitor"/>
    <property type="match status" value="1"/>
</dbReference>
<gene>
    <name evidence="6" type="ORF">Sjap_003587</name>
</gene>
<dbReference type="GO" id="GO:0009611">
    <property type="term" value="P:response to wounding"/>
    <property type="evidence" value="ECO:0007669"/>
    <property type="project" value="InterPro"/>
</dbReference>
<keyword evidence="7" id="KW-1185">Reference proteome</keyword>
<comment type="caution">
    <text evidence="6">The sequence shown here is derived from an EMBL/GenBank/DDBJ whole genome shotgun (WGS) entry which is preliminary data.</text>
</comment>
<dbReference type="InterPro" id="IPR032675">
    <property type="entry name" value="LRR_dom_sf"/>
</dbReference>
<dbReference type="SUPFAM" id="SSF52047">
    <property type="entry name" value="RNI-like"/>
    <property type="match status" value="1"/>
</dbReference>
<proteinExistence type="inferred from homology"/>
<dbReference type="SUPFAM" id="SSF54654">
    <property type="entry name" value="CI-2 family of serine protease inhibitors"/>
    <property type="match status" value="1"/>
</dbReference>
<feature type="region of interest" description="Disordered" evidence="4">
    <location>
        <begin position="456"/>
        <end position="475"/>
    </location>
</feature>
<dbReference type="Proteomes" id="UP001417504">
    <property type="component" value="Unassembled WGS sequence"/>
</dbReference>
<feature type="domain" description="FBD" evidence="5">
    <location>
        <begin position="282"/>
        <end position="357"/>
    </location>
</feature>
<dbReference type="EMBL" id="JBBNAE010000001">
    <property type="protein sequence ID" value="KAK9156107.1"/>
    <property type="molecule type" value="Genomic_DNA"/>
</dbReference>
<evidence type="ECO:0000256" key="3">
    <source>
        <dbReference type="ARBA" id="ARBA00022900"/>
    </source>
</evidence>
<organism evidence="6 7">
    <name type="scientific">Stephania japonica</name>
    <dbReference type="NCBI Taxonomy" id="461633"/>
    <lineage>
        <taxon>Eukaryota</taxon>
        <taxon>Viridiplantae</taxon>
        <taxon>Streptophyta</taxon>
        <taxon>Embryophyta</taxon>
        <taxon>Tracheophyta</taxon>
        <taxon>Spermatophyta</taxon>
        <taxon>Magnoliopsida</taxon>
        <taxon>Ranunculales</taxon>
        <taxon>Menispermaceae</taxon>
        <taxon>Menispermoideae</taxon>
        <taxon>Cissampelideae</taxon>
        <taxon>Stephania</taxon>
    </lineage>
</organism>
<dbReference type="AlphaFoldDB" id="A0AAP0KR45"/>
<evidence type="ECO:0000313" key="7">
    <source>
        <dbReference type="Proteomes" id="UP001417504"/>
    </source>
</evidence>
<evidence type="ECO:0000256" key="1">
    <source>
        <dbReference type="ARBA" id="ARBA00008210"/>
    </source>
</evidence>
<dbReference type="InterPro" id="IPR036354">
    <property type="entry name" value="Prot_inh_pot1_sf"/>
</dbReference>
<dbReference type="GO" id="GO:0004867">
    <property type="term" value="F:serine-type endopeptidase inhibitor activity"/>
    <property type="evidence" value="ECO:0007669"/>
    <property type="project" value="UniProtKB-KW"/>
</dbReference>
<dbReference type="PROSITE" id="PS00285">
    <property type="entry name" value="POTATO_INHIBITOR"/>
    <property type="match status" value="1"/>
</dbReference>
<dbReference type="PANTHER" id="PTHR33091">
    <property type="entry name" value="PROTEIN, PUTATIVE, EXPRESSED-RELATED"/>
    <property type="match status" value="1"/>
</dbReference>
<feature type="region of interest" description="Disordered" evidence="4">
    <location>
        <begin position="484"/>
        <end position="509"/>
    </location>
</feature>
<keyword evidence="3" id="KW-0722">Serine protease inhibitor</keyword>
<name>A0AAP0KR45_9MAGN</name>
<evidence type="ECO:0000259" key="5">
    <source>
        <dbReference type="SMART" id="SM00579"/>
    </source>
</evidence>
<dbReference type="PANTHER" id="PTHR33091:SF73">
    <property type="entry name" value="INHIBITOR OF TRYPSIN AND HAGEMAN FACTOR-LIKE"/>
    <property type="match status" value="1"/>
</dbReference>
<keyword evidence="2" id="KW-0646">Protease inhibitor</keyword>
<dbReference type="InterPro" id="IPR000864">
    <property type="entry name" value="Prot_inh_pot1"/>
</dbReference>
<dbReference type="Gene3D" id="3.30.10.10">
    <property type="entry name" value="Trypsin Inhibitor V, subunit A"/>
    <property type="match status" value="1"/>
</dbReference>
<protein>
    <recommendedName>
        <fullName evidence="5">FBD domain-containing protein</fullName>
    </recommendedName>
</protein>
<dbReference type="Pfam" id="PF08387">
    <property type="entry name" value="FBD"/>
    <property type="match status" value="1"/>
</dbReference>
<evidence type="ECO:0000313" key="6">
    <source>
        <dbReference type="EMBL" id="KAK9156107.1"/>
    </source>
</evidence>
<accession>A0AAP0KR45</accession>
<evidence type="ECO:0000256" key="2">
    <source>
        <dbReference type="ARBA" id="ARBA00022690"/>
    </source>
</evidence>
<dbReference type="InterPro" id="IPR006566">
    <property type="entry name" value="FBD"/>
</dbReference>
<sequence>MPSASLALFFGGVLGLLQAIFLITAAKPLLQFMGVKSVMNMKASQVQPDAVTLLGYNKLQQATPSCFLSPGLDCYTPIPSHYGSEVSISISKGFKRTSLHRERERDRETEKQSISSAKIILPLLFLITVDTRRGTTVLRRLVTGRKSLVLERVTGINLSNCNLSGNISGFSNFSQLTQLDSLDFSQNTIGAESRPILAGAATQVPESVAEFDWRGAELSWIEQSQLDKTWLSTDCLIAICELLKSTPKIETFVLRRIENQWFGEPLNWDEDISSLANVFPERCIFQCLKVMEIRGALGCMNELKVVQILLKTATVLEKMVVSIIDGTTPDRKERLANFNKTLLTISRASSNIAILFVALFPATGQDHSLNARQCGKQAWPELLGARASVAVATIQRENRNVRPVVIQEGSFTTPDIRCDRVRVWGCKWGGESPSPAEPRTGEARISHIFSSVGAGHRRKFASHSGTGRGQRLSLPREFFSYHAPQRIPVARPRSPPHGKSPSPASYPAP</sequence>
<evidence type="ECO:0000256" key="4">
    <source>
        <dbReference type="SAM" id="MobiDB-lite"/>
    </source>
</evidence>
<comment type="similarity">
    <text evidence="1">Belongs to the protease inhibitor I13 (potato type I serine protease inhibitor) family.</text>
</comment>
<reference evidence="6 7" key="1">
    <citation type="submission" date="2024-01" db="EMBL/GenBank/DDBJ databases">
        <title>Genome assemblies of Stephania.</title>
        <authorList>
            <person name="Yang L."/>
        </authorList>
    </citation>
    <scope>NUCLEOTIDE SEQUENCE [LARGE SCALE GENOMIC DNA]</scope>
    <source>
        <strain evidence="6">QJT</strain>
        <tissue evidence="6">Leaf</tissue>
    </source>
</reference>
<dbReference type="SMART" id="SM00579">
    <property type="entry name" value="FBD"/>
    <property type="match status" value="1"/>
</dbReference>
<dbReference type="Pfam" id="PF00280">
    <property type="entry name" value="potato_inhibit"/>
    <property type="match status" value="1"/>
</dbReference>